<dbReference type="GO" id="GO:0017004">
    <property type="term" value="P:cytochrome complex assembly"/>
    <property type="evidence" value="ECO:0007669"/>
    <property type="project" value="UniProtKB-KW"/>
</dbReference>
<evidence type="ECO:0000259" key="6">
    <source>
        <dbReference type="PROSITE" id="PS51352"/>
    </source>
</evidence>
<dbReference type="PANTHER" id="PTHR42852">
    <property type="entry name" value="THIOL:DISULFIDE INTERCHANGE PROTEIN DSBE"/>
    <property type="match status" value="1"/>
</dbReference>
<dbReference type="Gene3D" id="3.40.30.10">
    <property type="entry name" value="Glutaredoxin"/>
    <property type="match status" value="1"/>
</dbReference>
<keyword evidence="2" id="KW-0201">Cytochrome c-type biogenesis</keyword>
<proteinExistence type="predicted"/>
<dbReference type="EMBL" id="LCKT01000009">
    <property type="protein sequence ID" value="KKU04782.1"/>
    <property type="molecule type" value="Genomic_DNA"/>
</dbReference>
<evidence type="ECO:0000256" key="2">
    <source>
        <dbReference type="ARBA" id="ARBA00022748"/>
    </source>
</evidence>
<evidence type="ECO:0000256" key="3">
    <source>
        <dbReference type="ARBA" id="ARBA00023157"/>
    </source>
</evidence>
<dbReference type="CDD" id="cd02966">
    <property type="entry name" value="TlpA_like_family"/>
    <property type="match status" value="1"/>
</dbReference>
<protein>
    <submittedName>
        <fullName evidence="7">Alkyl hydroperoxide reductase/ Thiol specific antioxidant/ Mal allergen</fullName>
    </submittedName>
</protein>
<evidence type="ECO:0000313" key="7">
    <source>
        <dbReference type="EMBL" id="KKU04782.1"/>
    </source>
</evidence>
<dbReference type="InterPro" id="IPR000866">
    <property type="entry name" value="AhpC/TSA"/>
</dbReference>
<name>A0A0G1M9M9_9BACT</name>
<dbReference type="GO" id="GO:0016491">
    <property type="term" value="F:oxidoreductase activity"/>
    <property type="evidence" value="ECO:0007669"/>
    <property type="project" value="InterPro"/>
</dbReference>
<evidence type="ECO:0000256" key="4">
    <source>
        <dbReference type="ARBA" id="ARBA00023284"/>
    </source>
</evidence>
<feature type="chain" id="PRO_5002538568" evidence="5">
    <location>
        <begin position="23"/>
        <end position="171"/>
    </location>
</feature>
<sequence length="171" mass="18670">MKRNHWIIGAIVIVAIGGLAFAASNGTSAPVAGSQNEIAAPAPDFTLERVGGGTLTLSEYKDKKPVILDFWATWCPNCRRDIPRQQALYEKYKDQIEVIGVDLQEEPSIVEKFVSDFGLTYPVVLDPSGEIARKYRVAYTNYHVLIGKDGDIVGTIPGDISESDFANLVAL</sequence>
<evidence type="ECO:0000313" key="8">
    <source>
        <dbReference type="Proteomes" id="UP000034696"/>
    </source>
</evidence>
<dbReference type="InterPro" id="IPR036249">
    <property type="entry name" value="Thioredoxin-like_sf"/>
</dbReference>
<dbReference type="Pfam" id="PF00578">
    <property type="entry name" value="AhpC-TSA"/>
    <property type="match status" value="1"/>
</dbReference>
<feature type="domain" description="Thioredoxin" evidence="6">
    <location>
        <begin position="36"/>
        <end position="171"/>
    </location>
</feature>
<dbReference type="InterPro" id="IPR050553">
    <property type="entry name" value="Thioredoxin_ResA/DsbE_sf"/>
</dbReference>
<dbReference type="AlphaFoldDB" id="A0A0G1M9M9"/>
<organism evidence="7 8">
    <name type="scientific">Candidatus Giovannonibacteria bacterium GW2011_GWA2_45_21</name>
    <dbReference type="NCBI Taxonomy" id="1618649"/>
    <lineage>
        <taxon>Bacteria</taxon>
        <taxon>Candidatus Giovannoniibacteriota</taxon>
    </lineage>
</organism>
<dbReference type="InterPro" id="IPR013766">
    <property type="entry name" value="Thioredoxin_domain"/>
</dbReference>
<evidence type="ECO:0000256" key="5">
    <source>
        <dbReference type="SAM" id="SignalP"/>
    </source>
</evidence>
<feature type="signal peptide" evidence="5">
    <location>
        <begin position="1"/>
        <end position="22"/>
    </location>
</feature>
<dbReference type="GO" id="GO:0016209">
    <property type="term" value="F:antioxidant activity"/>
    <property type="evidence" value="ECO:0007669"/>
    <property type="project" value="InterPro"/>
</dbReference>
<evidence type="ECO:0000256" key="1">
    <source>
        <dbReference type="ARBA" id="ARBA00004196"/>
    </source>
</evidence>
<dbReference type="GO" id="GO:0030313">
    <property type="term" value="C:cell envelope"/>
    <property type="evidence" value="ECO:0007669"/>
    <property type="project" value="UniProtKB-SubCell"/>
</dbReference>
<gene>
    <name evidence="7" type="ORF">UX06_C0009G0013</name>
</gene>
<dbReference type="SUPFAM" id="SSF52833">
    <property type="entry name" value="Thioredoxin-like"/>
    <property type="match status" value="1"/>
</dbReference>
<reference evidence="7 8" key="1">
    <citation type="journal article" date="2015" name="Nature">
        <title>rRNA introns, odd ribosomes, and small enigmatic genomes across a large radiation of phyla.</title>
        <authorList>
            <person name="Brown C.T."/>
            <person name="Hug L.A."/>
            <person name="Thomas B.C."/>
            <person name="Sharon I."/>
            <person name="Castelle C.J."/>
            <person name="Singh A."/>
            <person name="Wilkins M.J."/>
            <person name="Williams K.H."/>
            <person name="Banfield J.F."/>
        </authorList>
    </citation>
    <scope>NUCLEOTIDE SEQUENCE [LARGE SCALE GENOMIC DNA]</scope>
</reference>
<dbReference type="PANTHER" id="PTHR42852:SF6">
    <property type="entry name" value="THIOL:DISULFIDE INTERCHANGE PROTEIN DSBE"/>
    <property type="match status" value="1"/>
</dbReference>
<dbReference type="Proteomes" id="UP000034696">
    <property type="component" value="Unassembled WGS sequence"/>
</dbReference>
<comment type="subcellular location">
    <subcellularLocation>
        <location evidence="1">Cell envelope</location>
    </subcellularLocation>
</comment>
<comment type="caution">
    <text evidence="7">The sequence shown here is derived from an EMBL/GenBank/DDBJ whole genome shotgun (WGS) entry which is preliminary data.</text>
</comment>
<dbReference type="PROSITE" id="PS51352">
    <property type="entry name" value="THIOREDOXIN_2"/>
    <property type="match status" value="1"/>
</dbReference>
<keyword evidence="3" id="KW-1015">Disulfide bond</keyword>
<accession>A0A0G1M9M9</accession>
<keyword evidence="5" id="KW-0732">Signal</keyword>
<keyword evidence="4" id="KW-0676">Redox-active center</keyword>